<evidence type="ECO:0000256" key="1">
    <source>
        <dbReference type="ARBA" id="ARBA00023015"/>
    </source>
</evidence>
<dbReference type="AlphaFoldDB" id="A0A0M7A783"/>
<dbReference type="InterPro" id="IPR018060">
    <property type="entry name" value="HTH_AraC"/>
</dbReference>
<dbReference type="PANTHER" id="PTHR43130">
    <property type="entry name" value="ARAC-FAMILY TRANSCRIPTIONAL REGULATOR"/>
    <property type="match status" value="1"/>
</dbReference>
<keyword evidence="3" id="KW-0804">Transcription</keyword>
<dbReference type="InterPro" id="IPR002818">
    <property type="entry name" value="DJ-1/PfpI"/>
</dbReference>
<dbReference type="InterPro" id="IPR009057">
    <property type="entry name" value="Homeodomain-like_sf"/>
</dbReference>
<evidence type="ECO:0000256" key="2">
    <source>
        <dbReference type="ARBA" id="ARBA00023125"/>
    </source>
</evidence>
<keyword evidence="2" id="KW-0238">DNA-binding</keyword>
<feature type="domain" description="HTH araC/xylS-type" evidence="4">
    <location>
        <begin position="240"/>
        <end position="338"/>
    </location>
</feature>
<dbReference type="STRING" id="388408.LAX5112_02457"/>
<protein>
    <submittedName>
        <fullName evidence="5">Carnitine catabolism transcriptional activator</fullName>
    </submittedName>
</protein>
<dbReference type="PANTHER" id="PTHR43130:SF3">
    <property type="entry name" value="HTH-TYPE TRANSCRIPTIONAL REGULATOR RV1931C"/>
    <property type="match status" value="1"/>
</dbReference>
<dbReference type="GO" id="GO:0003700">
    <property type="term" value="F:DNA-binding transcription factor activity"/>
    <property type="evidence" value="ECO:0007669"/>
    <property type="project" value="InterPro"/>
</dbReference>
<dbReference type="Pfam" id="PF12833">
    <property type="entry name" value="HTH_18"/>
    <property type="match status" value="1"/>
</dbReference>
<organism evidence="5 6">
    <name type="scientific">Roseibium alexandrii</name>
    <dbReference type="NCBI Taxonomy" id="388408"/>
    <lineage>
        <taxon>Bacteria</taxon>
        <taxon>Pseudomonadati</taxon>
        <taxon>Pseudomonadota</taxon>
        <taxon>Alphaproteobacteria</taxon>
        <taxon>Hyphomicrobiales</taxon>
        <taxon>Stappiaceae</taxon>
        <taxon>Roseibium</taxon>
    </lineage>
</organism>
<reference evidence="6" key="1">
    <citation type="submission" date="2015-07" db="EMBL/GenBank/DDBJ databases">
        <authorList>
            <person name="Rodrigo-Torres Lidia"/>
            <person name="Arahal R.David."/>
        </authorList>
    </citation>
    <scope>NUCLEOTIDE SEQUENCE [LARGE SCALE GENOMIC DNA]</scope>
    <source>
        <strain evidence="6">CECT 5112</strain>
    </source>
</reference>
<evidence type="ECO:0000256" key="3">
    <source>
        <dbReference type="ARBA" id="ARBA00023163"/>
    </source>
</evidence>
<proteinExistence type="predicted"/>
<dbReference type="Proteomes" id="UP000053235">
    <property type="component" value="Unassembled WGS sequence"/>
</dbReference>
<evidence type="ECO:0000313" key="5">
    <source>
        <dbReference type="EMBL" id="CTQ70302.1"/>
    </source>
</evidence>
<dbReference type="InterPro" id="IPR052158">
    <property type="entry name" value="INH-QAR"/>
</dbReference>
<name>A0A0M7A783_9HYPH</name>
<dbReference type="Pfam" id="PF01965">
    <property type="entry name" value="DJ-1_PfpI"/>
    <property type="match status" value="1"/>
</dbReference>
<dbReference type="InterPro" id="IPR018062">
    <property type="entry name" value="HTH_AraC-typ_CS"/>
</dbReference>
<dbReference type="GO" id="GO:0043565">
    <property type="term" value="F:sequence-specific DNA binding"/>
    <property type="evidence" value="ECO:0007669"/>
    <property type="project" value="InterPro"/>
</dbReference>
<dbReference type="PROSITE" id="PS00041">
    <property type="entry name" value="HTH_ARAC_FAMILY_1"/>
    <property type="match status" value="1"/>
</dbReference>
<dbReference type="SUPFAM" id="SSF46689">
    <property type="entry name" value="Homeodomain-like"/>
    <property type="match status" value="2"/>
</dbReference>
<dbReference type="InterPro" id="IPR029062">
    <property type="entry name" value="Class_I_gatase-like"/>
</dbReference>
<dbReference type="Gene3D" id="1.10.10.60">
    <property type="entry name" value="Homeodomain-like"/>
    <property type="match status" value="1"/>
</dbReference>
<evidence type="ECO:0000259" key="4">
    <source>
        <dbReference type="PROSITE" id="PS01124"/>
    </source>
</evidence>
<dbReference type="SMART" id="SM00342">
    <property type="entry name" value="HTH_ARAC"/>
    <property type="match status" value="1"/>
</dbReference>
<dbReference type="EMBL" id="CXWD01000008">
    <property type="protein sequence ID" value="CTQ70302.1"/>
    <property type="molecule type" value="Genomic_DNA"/>
</dbReference>
<dbReference type="SUPFAM" id="SSF52317">
    <property type="entry name" value="Class I glutamine amidotransferase-like"/>
    <property type="match status" value="1"/>
</dbReference>
<dbReference type="Gene3D" id="3.40.50.880">
    <property type="match status" value="1"/>
</dbReference>
<keyword evidence="6" id="KW-1185">Reference proteome</keyword>
<dbReference type="PROSITE" id="PS01124">
    <property type="entry name" value="HTH_ARAC_FAMILY_2"/>
    <property type="match status" value="1"/>
</dbReference>
<dbReference type="OrthoDB" id="9793400at2"/>
<gene>
    <name evidence="5" type="primary">cdhR_5</name>
    <name evidence="5" type="ORF">LAX5112_02457</name>
</gene>
<accession>A0A0M7A783</accession>
<sequence>MPQLDDNREAILQTAELSGAAPAASGVTSICFLLLDNFSLLSFSSAIEPLRIANKIMKRKAFEYVCCTLDGNDALASSGGIMRADCALDDVKSSDLLAICSSDDVELNSLSPAHKNRIRRFAHQKTRIAGICTGAYVLADLGLLEGRQCTIHWEYADLFKERFPKAKLIDSLIQTDDHYLTCAGGTTALDLMIGYIADLHGGAVASDVASIALHQDMRSGSERQNTLMRDELYLIPPRLRRCIELMTENVGETLSQNELAARLNVSPRQLQRDFQHYFECSPLAYYSKIRLDIAQRLVCRTAMPIIEIAVACGFANASHFAKRYKSLHGKSPIEDRQAKGRPRQQ</sequence>
<dbReference type="RefSeq" id="WP_055672054.1">
    <property type="nucleotide sequence ID" value="NZ_CXWD01000008.1"/>
</dbReference>
<keyword evidence="1" id="KW-0805">Transcription regulation</keyword>
<dbReference type="CDD" id="cd03136">
    <property type="entry name" value="GATase1_AraC_ArgR_like"/>
    <property type="match status" value="1"/>
</dbReference>
<evidence type="ECO:0000313" key="6">
    <source>
        <dbReference type="Proteomes" id="UP000053235"/>
    </source>
</evidence>